<keyword evidence="8" id="KW-1185">Reference proteome</keyword>
<organism evidence="7 8">
    <name type="scientific">Jutongia huaianensis</name>
    <dbReference type="NCBI Taxonomy" id="2763668"/>
    <lineage>
        <taxon>Bacteria</taxon>
        <taxon>Bacillati</taxon>
        <taxon>Bacillota</taxon>
        <taxon>Clostridia</taxon>
        <taxon>Lachnospirales</taxon>
        <taxon>Lachnospiraceae</taxon>
        <taxon>Jutongia</taxon>
    </lineage>
</organism>
<evidence type="ECO:0000256" key="1">
    <source>
        <dbReference type="ARBA" id="ARBA00022603"/>
    </source>
</evidence>
<dbReference type="Gene3D" id="3.40.50.150">
    <property type="entry name" value="Vaccinia Virus protein VP39"/>
    <property type="match status" value="1"/>
</dbReference>
<dbReference type="Pfam" id="PF01938">
    <property type="entry name" value="TRAM"/>
    <property type="match status" value="1"/>
</dbReference>
<evidence type="ECO:0000259" key="6">
    <source>
        <dbReference type="PROSITE" id="PS50926"/>
    </source>
</evidence>
<dbReference type="InterPro" id="IPR030390">
    <property type="entry name" value="MeTrfase_TrmA_AS"/>
</dbReference>
<dbReference type="Gene3D" id="2.40.50.1070">
    <property type="match status" value="1"/>
</dbReference>
<evidence type="ECO:0000256" key="2">
    <source>
        <dbReference type="ARBA" id="ARBA00022679"/>
    </source>
</evidence>
<feature type="binding site" evidence="4">
    <location>
        <position position="340"/>
    </location>
    <ligand>
        <name>S-adenosyl-L-methionine</name>
        <dbReference type="ChEBI" id="CHEBI:59789"/>
    </ligand>
</feature>
<dbReference type="InterPro" id="IPR002792">
    <property type="entry name" value="TRAM_dom"/>
</dbReference>
<feature type="binding site" evidence="4">
    <location>
        <position position="319"/>
    </location>
    <ligand>
        <name>S-adenosyl-L-methionine</name>
        <dbReference type="ChEBI" id="CHEBI:59789"/>
    </ligand>
</feature>
<dbReference type="Proteomes" id="UP000606193">
    <property type="component" value="Unassembled WGS sequence"/>
</dbReference>
<dbReference type="PROSITE" id="PS50926">
    <property type="entry name" value="TRAM"/>
    <property type="match status" value="1"/>
</dbReference>
<evidence type="ECO:0000256" key="5">
    <source>
        <dbReference type="PROSITE-ProRule" id="PRU10015"/>
    </source>
</evidence>
<accession>A0ABR7N3T5</accession>
<gene>
    <name evidence="7" type="primary">rlmD</name>
    <name evidence="7" type="ORF">H8704_11715</name>
</gene>
<comment type="caution">
    <text evidence="7">The sequence shown here is derived from an EMBL/GenBank/DDBJ whole genome shotgun (WGS) entry which is preliminary data.</text>
</comment>
<evidence type="ECO:0000313" key="7">
    <source>
        <dbReference type="EMBL" id="MBC8563282.1"/>
    </source>
</evidence>
<dbReference type="RefSeq" id="WP_249298379.1">
    <property type="nucleotide sequence ID" value="NZ_JACRSX010000019.1"/>
</dbReference>
<comment type="similarity">
    <text evidence="4">Belongs to the class I-like SAM-binding methyltransferase superfamily. RNA M5U methyltransferase family.</text>
</comment>
<dbReference type="EMBL" id="JACRSX010000019">
    <property type="protein sequence ID" value="MBC8563282.1"/>
    <property type="molecule type" value="Genomic_DNA"/>
</dbReference>
<dbReference type="InterPro" id="IPR010280">
    <property type="entry name" value="U5_MeTrfase_fam"/>
</dbReference>
<feature type="binding site" evidence="4">
    <location>
        <position position="290"/>
    </location>
    <ligand>
        <name>S-adenosyl-L-methionine</name>
        <dbReference type="ChEBI" id="CHEBI:59789"/>
    </ligand>
</feature>
<evidence type="ECO:0000256" key="3">
    <source>
        <dbReference type="ARBA" id="ARBA00022691"/>
    </source>
</evidence>
<sequence length="463" mass="52331">MEIRKGQEFSLEIDDMGTDGEGIGHKEGYTLFVKDALVGDIVRVKVIKAKKKFGYGRLLEVMKPSPWRVEPACDCARQCGGCQIQHCSYEKQLAWKEKKVRDCLQRIGGFEEIPMEPIMGMDEPYHYRNKAQYPVGYDKEGNPVAGFYAGRTHSIIPNTDCAIQHPCNHMILETILAFMKQYDIPVYEEKKHTGLVRHILTRVGKYTGEVMVCLIINGNKLPHQDKLVEMLKKATDVETTYKIKSICLNINKDKTNRILGEKVVPIYGQTYIEDRIGNITYRISPLSFYQVNPEQTQKLYGTALEYADLKGNEVVWDLYCGIGTISLFLAQKAAKVCGVEIVPQAIEDARENASRNGFTNTEFFVGAAEDVVPEQYEQSGGSLRADVVTLDPPRKGCDEKLLRTVVRMEPKRIVYVSCDPATLARDLKYLCGEGYELKRVRACDMFGHSSHVETVCLLSRKAQ</sequence>
<dbReference type="GO" id="GO:0032259">
    <property type="term" value="P:methylation"/>
    <property type="evidence" value="ECO:0007669"/>
    <property type="project" value="UniProtKB-KW"/>
</dbReference>
<dbReference type="Gene3D" id="2.40.50.140">
    <property type="entry name" value="Nucleic acid-binding proteins"/>
    <property type="match status" value="1"/>
</dbReference>
<keyword evidence="1 4" id="KW-0489">Methyltransferase</keyword>
<feature type="active site" description="Nucleophile" evidence="4">
    <location>
        <position position="418"/>
    </location>
</feature>
<dbReference type="PANTHER" id="PTHR11061">
    <property type="entry name" value="RNA M5U METHYLTRANSFERASE"/>
    <property type="match status" value="1"/>
</dbReference>
<dbReference type="PANTHER" id="PTHR11061:SF30">
    <property type="entry name" value="TRNA (URACIL(54)-C(5))-METHYLTRANSFERASE"/>
    <property type="match status" value="1"/>
</dbReference>
<dbReference type="InterPro" id="IPR012340">
    <property type="entry name" value="NA-bd_OB-fold"/>
</dbReference>
<dbReference type="PROSITE" id="PS01230">
    <property type="entry name" value="TRMA_1"/>
    <property type="match status" value="1"/>
</dbReference>
<keyword evidence="3 4" id="KW-0949">S-adenosyl-L-methionine</keyword>
<dbReference type="InterPro" id="IPR029063">
    <property type="entry name" value="SAM-dependent_MTases_sf"/>
</dbReference>
<name>A0ABR7N3T5_9FIRM</name>
<dbReference type="PROSITE" id="PS51687">
    <property type="entry name" value="SAM_MT_RNA_M5U"/>
    <property type="match status" value="1"/>
</dbReference>
<evidence type="ECO:0000256" key="4">
    <source>
        <dbReference type="PROSITE-ProRule" id="PRU01024"/>
    </source>
</evidence>
<protein>
    <submittedName>
        <fullName evidence="7">23S rRNA (Uracil(1939)-C(5))-methyltransferase RlmD</fullName>
        <ecNumber evidence="7">2.1.1.190</ecNumber>
    </submittedName>
</protein>
<proteinExistence type="inferred from homology"/>
<keyword evidence="2 4" id="KW-0808">Transferase</keyword>
<feature type="active site" evidence="5">
    <location>
        <position position="418"/>
    </location>
</feature>
<dbReference type="EC" id="2.1.1.190" evidence="7"/>
<dbReference type="NCBIfam" id="TIGR00479">
    <property type="entry name" value="rumA"/>
    <property type="match status" value="1"/>
</dbReference>
<dbReference type="SUPFAM" id="SSF53335">
    <property type="entry name" value="S-adenosyl-L-methionine-dependent methyltransferases"/>
    <property type="match status" value="1"/>
</dbReference>
<feature type="domain" description="TRAM" evidence="6">
    <location>
        <begin position="2"/>
        <end position="60"/>
    </location>
</feature>
<dbReference type="Pfam" id="PF05958">
    <property type="entry name" value="tRNA_U5-meth_tr"/>
    <property type="match status" value="1"/>
</dbReference>
<feature type="binding site" evidence="4">
    <location>
        <position position="391"/>
    </location>
    <ligand>
        <name>S-adenosyl-L-methionine</name>
        <dbReference type="ChEBI" id="CHEBI:59789"/>
    </ligand>
</feature>
<dbReference type="SUPFAM" id="SSF50249">
    <property type="entry name" value="Nucleic acid-binding proteins"/>
    <property type="match status" value="1"/>
</dbReference>
<dbReference type="GO" id="GO:0008168">
    <property type="term" value="F:methyltransferase activity"/>
    <property type="evidence" value="ECO:0007669"/>
    <property type="project" value="UniProtKB-KW"/>
</dbReference>
<evidence type="ECO:0000313" key="8">
    <source>
        <dbReference type="Proteomes" id="UP000606193"/>
    </source>
</evidence>
<reference evidence="7 8" key="1">
    <citation type="submission" date="2020-08" db="EMBL/GenBank/DDBJ databases">
        <title>Genome public.</title>
        <authorList>
            <person name="Liu C."/>
            <person name="Sun Q."/>
        </authorList>
    </citation>
    <scope>NUCLEOTIDE SEQUENCE [LARGE SCALE GENOMIC DNA]</scope>
    <source>
        <strain evidence="7 8">NSJ-37</strain>
    </source>
</reference>
<dbReference type="CDD" id="cd02440">
    <property type="entry name" value="AdoMet_MTases"/>
    <property type="match status" value="1"/>
</dbReference>